<gene>
    <name evidence="1" type="ORF">SAMN04488498_10569</name>
</gene>
<name>A0A1I3YNL2_9HYPH</name>
<protein>
    <submittedName>
        <fullName evidence="1">Uncharacterized protein</fullName>
    </submittedName>
</protein>
<reference evidence="1 2" key="1">
    <citation type="submission" date="2016-10" db="EMBL/GenBank/DDBJ databases">
        <authorList>
            <person name="Varghese N."/>
            <person name="Submissions S."/>
        </authorList>
    </citation>
    <scope>NUCLEOTIDE SEQUENCE [LARGE SCALE GENOMIC DNA]</scope>
    <source>
        <strain evidence="1 2">DSM 21822</strain>
    </source>
</reference>
<proteinExistence type="predicted"/>
<evidence type="ECO:0000313" key="2">
    <source>
        <dbReference type="Proteomes" id="UP000323300"/>
    </source>
</evidence>
<dbReference type="RefSeq" id="WP_149760104.1">
    <property type="nucleotide sequence ID" value="NZ_BSPE01000056.1"/>
</dbReference>
<dbReference type="EMBL" id="FOSL01000005">
    <property type="protein sequence ID" value="SFK33448.1"/>
    <property type="molecule type" value="Genomic_DNA"/>
</dbReference>
<dbReference type="AlphaFoldDB" id="A0A1I3YNL2"/>
<sequence length="85" mass="9314">MAKVRHDSFERFYYEKIGLGEGCGCAEHVTRIRDLDALAAQIAAHRARPQTWATVSVWLRSLVAPAGRKAASALARNPAPVSRDP</sequence>
<evidence type="ECO:0000313" key="1">
    <source>
        <dbReference type="EMBL" id="SFK33448.1"/>
    </source>
</evidence>
<keyword evidence="2" id="KW-1185">Reference proteome</keyword>
<accession>A0A1I3YNL2</accession>
<dbReference type="Proteomes" id="UP000323300">
    <property type="component" value="Unassembled WGS sequence"/>
</dbReference>
<organism evidence="1 2">
    <name type="scientific">Neomesorhizobium albiziae</name>
    <dbReference type="NCBI Taxonomy" id="335020"/>
    <lineage>
        <taxon>Bacteria</taxon>
        <taxon>Pseudomonadati</taxon>
        <taxon>Pseudomonadota</taxon>
        <taxon>Alphaproteobacteria</taxon>
        <taxon>Hyphomicrobiales</taxon>
        <taxon>Phyllobacteriaceae</taxon>
        <taxon>Neomesorhizobium</taxon>
    </lineage>
</organism>